<evidence type="ECO:0000313" key="2">
    <source>
        <dbReference type="EMBL" id="MPN42625.1"/>
    </source>
</evidence>
<gene>
    <name evidence="2" type="ORF">SDC9_190182</name>
</gene>
<reference evidence="2" key="1">
    <citation type="submission" date="2019-08" db="EMBL/GenBank/DDBJ databases">
        <authorList>
            <person name="Kucharzyk K."/>
            <person name="Murdoch R.W."/>
            <person name="Higgins S."/>
            <person name="Loffler F."/>
        </authorList>
    </citation>
    <scope>NUCLEOTIDE SEQUENCE</scope>
</reference>
<evidence type="ECO:0000259" key="1">
    <source>
        <dbReference type="Pfam" id="PF01593"/>
    </source>
</evidence>
<dbReference type="GO" id="GO:0016491">
    <property type="term" value="F:oxidoreductase activity"/>
    <property type="evidence" value="ECO:0007669"/>
    <property type="project" value="InterPro"/>
</dbReference>
<comment type="caution">
    <text evidence="2">The sequence shown here is derived from an EMBL/GenBank/DDBJ whole genome shotgun (WGS) entry which is preliminary data.</text>
</comment>
<dbReference type="SUPFAM" id="SSF51905">
    <property type="entry name" value="FAD/NAD(P)-binding domain"/>
    <property type="match status" value="1"/>
</dbReference>
<accession>A0A645HU95</accession>
<dbReference type="InterPro" id="IPR002937">
    <property type="entry name" value="Amino_oxidase"/>
</dbReference>
<dbReference type="Gene3D" id="1.10.10.1620">
    <property type="match status" value="1"/>
</dbReference>
<organism evidence="2">
    <name type="scientific">bioreactor metagenome</name>
    <dbReference type="NCBI Taxonomy" id="1076179"/>
    <lineage>
        <taxon>unclassified sequences</taxon>
        <taxon>metagenomes</taxon>
        <taxon>ecological metagenomes</taxon>
    </lineage>
</organism>
<proteinExistence type="predicted"/>
<dbReference type="Pfam" id="PF01593">
    <property type="entry name" value="Amino_oxidase"/>
    <property type="match status" value="1"/>
</dbReference>
<name>A0A645HU95_9ZZZZ</name>
<dbReference type="AlphaFoldDB" id="A0A645HU95"/>
<protein>
    <recommendedName>
        <fullName evidence="1">Amine oxidase domain-containing protein</fullName>
    </recommendedName>
</protein>
<feature type="domain" description="Amine oxidase" evidence="1">
    <location>
        <begin position="10"/>
        <end position="65"/>
    </location>
</feature>
<dbReference type="InterPro" id="IPR036188">
    <property type="entry name" value="FAD/NAD-bd_sf"/>
</dbReference>
<sequence>MFWANAQYIWAGGCFGKPQDRTLFSYAITLPEMNNRVYFAGEHVSQKHVWIQGALQSGMLAANSIATAINNR</sequence>
<dbReference type="EMBL" id="VSSQ01100489">
    <property type="protein sequence ID" value="MPN42625.1"/>
    <property type="molecule type" value="Genomic_DNA"/>
</dbReference>